<dbReference type="PANTHER" id="PTHR22931">
    <property type="entry name" value="PHOSPHOENOLPYRUVATE DIKINASE-RELATED"/>
    <property type="match status" value="1"/>
</dbReference>
<evidence type="ECO:0000256" key="4">
    <source>
        <dbReference type="ARBA" id="ARBA00020138"/>
    </source>
</evidence>
<dbReference type="SUPFAM" id="SSF56059">
    <property type="entry name" value="Glutathione synthetase ATP-binding domain-like"/>
    <property type="match status" value="1"/>
</dbReference>
<dbReference type="GO" id="GO:0050242">
    <property type="term" value="F:pyruvate, phosphate dikinase activity"/>
    <property type="evidence" value="ECO:0007669"/>
    <property type="project" value="UniProtKB-EC"/>
</dbReference>
<keyword evidence="6 14" id="KW-0479">Metal-binding</keyword>
<dbReference type="STRING" id="883081.HMPREF9698_01508"/>
<dbReference type="EC" id="2.7.9.1" evidence="3"/>
<feature type="domain" description="Pyruvate phosphate dikinase AMP/ATP-binding" evidence="16">
    <location>
        <begin position="60"/>
        <end position="291"/>
    </location>
</feature>
<feature type="binding site" evidence="14">
    <location>
        <position position="744"/>
    </location>
    <ligand>
        <name>Mg(2+)</name>
        <dbReference type="ChEBI" id="CHEBI:18420"/>
    </ligand>
</feature>
<dbReference type="GO" id="GO:0016301">
    <property type="term" value="F:kinase activity"/>
    <property type="evidence" value="ECO:0007669"/>
    <property type="project" value="UniProtKB-KW"/>
</dbReference>
<comment type="cofactor">
    <cofactor evidence="1 14">
        <name>Mg(2+)</name>
        <dbReference type="ChEBI" id="CHEBI:18420"/>
    </cofactor>
</comment>
<protein>
    <recommendedName>
        <fullName evidence="4">Pyruvate, phosphate dikinase</fullName>
        <ecNumber evidence="3">2.7.9.1</ecNumber>
    </recommendedName>
    <alternativeName>
        <fullName evidence="11">Pyruvate, orthophosphate dikinase</fullName>
    </alternativeName>
</protein>
<evidence type="ECO:0000256" key="11">
    <source>
        <dbReference type="ARBA" id="ARBA00032883"/>
    </source>
</evidence>
<evidence type="ECO:0000256" key="13">
    <source>
        <dbReference type="PIRSR" id="PIRSR000853-2"/>
    </source>
</evidence>
<keyword evidence="7" id="KW-0547">Nucleotide-binding</keyword>
<evidence type="ECO:0000256" key="6">
    <source>
        <dbReference type="ARBA" id="ARBA00022723"/>
    </source>
</evidence>
<dbReference type="OrthoDB" id="9765468at2"/>
<evidence type="ECO:0000259" key="17">
    <source>
        <dbReference type="Pfam" id="PF02896"/>
    </source>
</evidence>
<dbReference type="InterPro" id="IPR010121">
    <property type="entry name" value="Pyruvate_phosphate_dikinase"/>
</dbReference>
<dbReference type="InterPro" id="IPR002192">
    <property type="entry name" value="PPDK_AMP/ATP-bd"/>
</dbReference>
<dbReference type="InterPro" id="IPR013815">
    <property type="entry name" value="ATP_grasp_subdomain_1"/>
</dbReference>
<evidence type="ECO:0000313" key="18">
    <source>
        <dbReference type="EMBL" id="EKU92905.1"/>
    </source>
</evidence>
<feature type="binding site" evidence="13">
    <location>
        <position position="767"/>
    </location>
    <ligand>
        <name>substrate</name>
    </ligand>
</feature>
<feature type="binding site" evidence="13">
    <location>
        <position position="560"/>
    </location>
    <ligand>
        <name>substrate</name>
    </ligand>
</feature>
<feature type="binding site" evidence="13">
    <location>
        <position position="616"/>
    </location>
    <ligand>
        <name>substrate</name>
    </ligand>
</feature>
<name>K9EUS0_9LACT</name>
<keyword evidence="18" id="KW-0670">Pyruvate</keyword>
<feature type="domain" description="Pyruvate phosphate dikinase AMP/ATP-binding" evidence="16">
    <location>
        <begin position="301"/>
        <end position="354"/>
    </location>
</feature>
<dbReference type="NCBIfam" id="NF004531">
    <property type="entry name" value="PRK05878.1"/>
    <property type="match status" value="1"/>
</dbReference>
<feature type="domain" description="PEP-utilising enzyme mobile" evidence="15">
    <location>
        <begin position="422"/>
        <end position="502"/>
    </location>
</feature>
<dbReference type="RefSeq" id="WP_003779030.1">
    <property type="nucleotide sequence ID" value="NZ_JH992962.1"/>
</dbReference>
<reference evidence="18 19" key="1">
    <citation type="submission" date="2012-09" db="EMBL/GenBank/DDBJ databases">
        <title>The Genome Sequence of Alloiococcus otitis ATCC 51267.</title>
        <authorList>
            <consortium name="The Broad Institute Genome Sequencing Platform"/>
            <person name="Earl A."/>
            <person name="Ward D."/>
            <person name="Feldgarden M."/>
            <person name="Gevers D."/>
            <person name="Huys G."/>
            <person name="Walker B."/>
            <person name="Young S.K."/>
            <person name="Zeng Q."/>
            <person name="Gargeya S."/>
            <person name="Fitzgerald M."/>
            <person name="Haas B."/>
            <person name="Abouelleil A."/>
            <person name="Alvarado L."/>
            <person name="Arachchi H.M."/>
            <person name="Berlin A.M."/>
            <person name="Chapman S.B."/>
            <person name="Goldberg J."/>
            <person name="Griggs A."/>
            <person name="Gujja S."/>
            <person name="Hansen M."/>
            <person name="Howarth C."/>
            <person name="Imamovic A."/>
            <person name="Larimer J."/>
            <person name="McCowen C."/>
            <person name="Montmayeur A."/>
            <person name="Murphy C."/>
            <person name="Neiman D."/>
            <person name="Pearson M."/>
            <person name="Priest M."/>
            <person name="Roberts A."/>
            <person name="Saif S."/>
            <person name="Shea T."/>
            <person name="Sisk P."/>
            <person name="Sykes S."/>
            <person name="Wortman J."/>
            <person name="Nusbaum C."/>
            <person name="Birren B."/>
        </authorList>
    </citation>
    <scope>NUCLEOTIDE SEQUENCE [LARGE SCALE GENOMIC DNA]</scope>
    <source>
        <strain evidence="18 19">ATCC 51267</strain>
    </source>
</reference>
<dbReference type="eggNOG" id="COG0574">
    <property type="taxonomic scope" value="Bacteria"/>
</dbReference>
<feature type="binding site" evidence="13">
    <location>
        <position position="744"/>
    </location>
    <ligand>
        <name>substrate</name>
    </ligand>
</feature>
<dbReference type="Gene3D" id="1.20.80.30">
    <property type="match status" value="1"/>
</dbReference>
<gene>
    <name evidence="18" type="ORF">HMPREF9698_01508</name>
</gene>
<evidence type="ECO:0000256" key="7">
    <source>
        <dbReference type="ARBA" id="ARBA00022741"/>
    </source>
</evidence>
<organism evidence="18 19">
    <name type="scientific">Alloiococcus otitis ATCC 51267</name>
    <dbReference type="NCBI Taxonomy" id="883081"/>
    <lineage>
        <taxon>Bacteria</taxon>
        <taxon>Bacillati</taxon>
        <taxon>Bacillota</taxon>
        <taxon>Bacilli</taxon>
        <taxon>Lactobacillales</taxon>
        <taxon>Carnobacteriaceae</taxon>
        <taxon>Alloiococcus</taxon>
    </lineage>
</organism>
<evidence type="ECO:0000256" key="3">
    <source>
        <dbReference type="ARBA" id="ARBA00011994"/>
    </source>
</evidence>
<feature type="domain" description="PEP-utilising enzyme C-terminal" evidence="17">
    <location>
        <begin position="522"/>
        <end position="868"/>
    </location>
</feature>
<keyword evidence="8 18" id="KW-0418">Kinase</keyword>
<dbReference type="PATRIC" id="fig|883081.3.peg.1513"/>
<dbReference type="EMBL" id="AGXA01000031">
    <property type="protein sequence ID" value="EKU92905.1"/>
    <property type="molecule type" value="Genomic_DNA"/>
</dbReference>
<evidence type="ECO:0000256" key="8">
    <source>
        <dbReference type="ARBA" id="ARBA00022777"/>
    </source>
</evidence>
<dbReference type="Pfam" id="PF00391">
    <property type="entry name" value="PEP-utilizers"/>
    <property type="match status" value="1"/>
</dbReference>
<dbReference type="PIRSF" id="PIRSF000853">
    <property type="entry name" value="PPDK"/>
    <property type="match status" value="1"/>
</dbReference>
<feature type="active site" description="Proton donor" evidence="12">
    <location>
        <position position="830"/>
    </location>
</feature>
<dbReference type="Pfam" id="PF02896">
    <property type="entry name" value="PEP-utilizers_C"/>
    <property type="match status" value="1"/>
</dbReference>
<evidence type="ECO:0000256" key="5">
    <source>
        <dbReference type="ARBA" id="ARBA00022679"/>
    </source>
</evidence>
<feature type="binding site" evidence="13">
    <location>
        <position position="768"/>
    </location>
    <ligand>
        <name>substrate</name>
    </ligand>
</feature>
<dbReference type="eggNOG" id="COG1080">
    <property type="taxonomic scope" value="Bacteria"/>
</dbReference>
<keyword evidence="10 14" id="KW-0460">Magnesium</keyword>
<dbReference type="SUPFAM" id="SSF52009">
    <property type="entry name" value="Phosphohistidine domain"/>
    <property type="match status" value="1"/>
</dbReference>
<evidence type="ECO:0000256" key="10">
    <source>
        <dbReference type="ARBA" id="ARBA00022842"/>
    </source>
</evidence>
<dbReference type="HOGENOM" id="CLU_015345_0_2_9"/>
<feature type="binding site" evidence="14">
    <location>
        <position position="768"/>
    </location>
    <ligand>
        <name>Mg(2+)</name>
        <dbReference type="ChEBI" id="CHEBI:18420"/>
    </ligand>
</feature>
<dbReference type="Gene3D" id="3.50.30.10">
    <property type="entry name" value="Phosphohistidine domain"/>
    <property type="match status" value="1"/>
</dbReference>
<dbReference type="GO" id="GO:0046872">
    <property type="term" value="F:metal ion binding"/>
    <property type="evidence" value="ECO:0007669"/>
    <property type="project" value="UniProtKB-KW"/>
</dbReference>
<dbReference type="NCBIfam" id="TIGR01828">
    <property type="entry name" value="pyru_phos_dikin"/>
    <property type="match status" value="1"/>
</dbReference>
<dbReference type="Gene3D" id="3.30.470.20">
    <property type="entry name" value="ATP-grasp fold, B domain"/>
    <property type="match status" value="1"/>
</dbReference>
<dbReference type="Gene3D" id="1.10.189.10">
    <property type="entry name" value="Pyruvate Phosphate Dikinase, domain 2"/>
    <property type="match status" value="1"/>
</dbReference>
<dbReference type="PROSITE" id="PS00370">
    <property type="entry name" value="PEP_ENZYMES_PHOS_SITE"/>
    <property type="match status" value="1"/>
</dbReference>
<dbReference type="SUPFAM" id="SSF51621">
    <property type="entry name" value="Phosphoenolpyruvate/pyruvate domain"/>
    <property type="match status" value="1"/>
</dbReference>
<dbReference type="InterPro" id="IPR000121">
    <property type="entry name" value="PEP_util_C"/>
</dbReference>
<evidence type="ECO:0000259" key="15">
    <source>
        <dbReference type="Pfam" id="PF00391"/>
    </source>
</evidence>
<dbReference type="InterPro" id="IPR015813">
    <property type="entry name" value="Pyrv/PenolPyrv_kinase-like_dom"/>
</dbReference>
<evidence type="ECO:0000256" key="2">
    <source>
        <dbReference type="ARBA" id="ARBA00007837"/>
    </source>
</evidence>
<evidence type="ECO:0000256" key="1">
    <source>
        <dbReference type="ARBA" id="ARBA00001946"/>
    </source>
</evidence>
<dbReference type="Gene3D" id="3.30.1490.20">
    <property type="entry name" value="ATP-grasp fold, A domain"/>
    <property type="match status" value="1"/>
</dbReference>
<evidence type="ECO:0000259" key="16">
    <source>
        <dbReference type="Pfam" id="PF01326"/>
    </source>
</evidence>
<keyword evidence="9" id="KW-0067">ATP-binding</keyword>
<evidence type="ECO:0000256" key="14">
    <source>
        <dbReference type="PIRSR" id="PIRSR000853-3"/>
    </source>
</evidence>
<dbReference type="Pfam" id="PF01326">
    <property type="entry name" value="PPDK_N"/>
    <property type="match status" value="3"/>
</dbReference>
<evidence type="ECO:0000313" key="19">
    <source>
        <dbReference type="Proteomes" id="UP000009875"/>
    </source>
</evidence>
<dbReference type="InterPro" id="IPR018274">
    <property type="entry name" value="PEP_util_AS"/>
</dbReference>
<dbReference type="Proteomes" id="UP000009875">
    <property type="component" value="Unassembled WGS sequence"/>
</dbReference>
<keyword evidence="5" id="KW-0808">Transferase</keyword>
<dbReference type="AlphaFoldDB" id="K9EUS0"/>
<comment type="caution">
    <text evidence="18">The sequence shown here is derived from an EMBL/GenBank/DDBJ whole genome shotgun (WGS) entry which is preliminary data.</text>
</comment>
<dbReference type="InterPro" id="IPR036637">
    <property type="entry name" value="Phosphohistidine_dom_sf"/>
</dbReference>
<dbReference type="InterPro" id="IPR023151">
    <property type="entry name" value="PEP_util_CS"/>
</dbReference>
<dbReference type="PANTHER" id="PTHR22931:SF9">
    <property type="entry name" value="PYRUVATE, PHOSPHATE DIKINASE 1, CHLOROPLASTIC"/>
    <property type="match status" value="1"/>
</dbReference>
<dbReference type="Gene3D" id="3.20.20.60">
    <property type="entry name" value="Phosphoenolpyruvate-binding domains"/>
    <property type="match status" value="1"/>
</dbReference>
<keyword evidence="19" id="KW-1185">Reference proteome</keyword>
<evidence type="ECO:0000256" key="12">
    <source>
        <dbReference type="PIRSR" id="PIRSR000853-1"/>
    </source>
</evidence>
<proteinExistence type="inferred from homology"/>
<feature type="active site" description="Tele-phosphohistidine intermediate" evidence="12">
    <location>
        <position position="454"/>
    </location>
</feature>
<feature type="domain" description="Pyruvate phosphate dikinase AMP/ATP-binding" evidence="16">
    <location>
        <begin position="16"/>
        <end position="52"/>
    </location>
</feature>
<sequence length="871" mass="95687">MQLVYNFKEGNRNMKALLGGKGANLAEMTSLGLNVPPGFTLTTEACQRYNQDPESGLWKELKDGVLEEVKKLEAETGKGFGDETHPLLFSVRSGAAESMPGMMDTVLNLGLNDQSVAGLAKSTENDRFAYDSYRRFIQMFADVVKGVPLAQFEYLLEERKESKGVEEDTDLDAQDMVQLVQAYKVCYQETVGESFPQDPMDQLFEAVEAVFASWNNDRAVLYREINEITGLLGTAVNVQTMVFGNMGPDSGTGVMFTRNPANGQRELFGEYLINAQGEDVVAGVRTPKAIASLNDDMPDLYQELETVAQKLESHYLDMQDIEFTIENRNLYLLQTRTGKRTAQAAIKIANDLFKEGLITAEDSVTKLTSQQLETLMHPTFDPEALDQADQIGHGLAASPGAAVGRVCFSVEAVESTVQAGDSAILVRRETSPEDLAGMVKATGVLTSRGGMTSHAAVVARGMGKCCVAGCSDIKVDGDHGTFTYQGGQVQEGDYISIDGSTGSVYQGQVAMSGALMDDQYDAFMDRVNDAKRMAVRTNADTPKDVQAALDFGAEGIGLVRTEHMFFGQGRISEVRKMILAKSREDRQVYVDRLYQFQKEDFVGIYQVTQSLPVTVRLLDPPLHEFLPHENQAIQAIAQDMDLTQEEVAKRIEVLQEVNPMLGHRGVRLGISYPEVTAMQVSAIIDAAIEVKQDKGYDIKPEIMVPLVGQIPEFKQVKDQIEVLVQGRLEEAEIDLDYSIGTMIEIPRACLIADQLAQEADFFSFGTNDLTQMTFGYSRDDAGSFIPTYIENDIMEEDPFKTIDQEGVGAMVKLAVDKARSVKPDIKLGICGEHGGDAKSIHFFDSLGLDYVSCSPYRVPIARLAAAQASQE</sequence>
<dbReference type="InterPro" id="IPR008279">
    <property type="entry name" value="PEP-util_enz_mobile_dom"/>
</dbReference>
<comment type="similarity">
    <text evidence="2">Belongs to the PEP-utilizing enzyme family.</text>
</comment>
<dbReference type="PROSITE" id="PS00742">
    <property type="entry name" value="PEP_ENZYMES_2"/>
    <property type="match status" value="1"/>
</dbReference>
<dbReference type="InterPro" id="IPR040442">
    <property type="entry name" value="Pyrv_kinase-like_dom_sf"/>
</dbReference>
<feature type="binding site" evidence="13">
    <location>
        <position position="765"/>
    </location>
    <ligand>
        <name>substrate</name>
    </ligand>
</feature>
<evidence type="ECO:0000256" key="9">
    <source>
        <dbReference type="ARBA" id="ARBA00022840"/>
    </source>
</evidence>
<feature type="binding site" evidence="13">
    <location>
        <position position="766"/>
    </location>
    <ligand>
        <name>substrate</name>
    </ligand>
</feature>
<dbReference type="GO" id="GO:0005524">
    <property type="term" value="F:ATP binding"/>
    <property type="evidence" value="ECO:0007669"/>
    <property type="project" value="UniProtKB-KW"/>
</dbReference>
<accession>K9EUS0</accession>